<reference evidence="1 2" key="1">
    <citation type="journal article" date="2015" name="Genom Data">
        <title>Draft genome sequence of a multidrug-resistant Chryseobacterium indologenes isolate from Malaysia.</title>
        <authorList>
            <person name="Yu C.Y."/>
            <person name="Ang G.Y."/>
            <person name="Cheng H.J."/>
            <person name="Cheong Y.M."/>
            <person name="Yin W.F."/>
            <person name="Chan K.G."/>
        </authorList>
    </citation>
    <scope>NUCLEOTIDE SEQUENCE [LARGE SCALE GENOMIC DNA]</scope>
    <source>
        <strain evidence="1 2">CI_885</strain>
    </source>
</reference>
<name>A0A0N0ZT55_CHRID</name>
<dbReference type="PATRIC" id="fig|253.9.peg.3258"/>
<dbReference type="RefSeq" id="WP_062703621.1">
    <property type="nucleotide sequence ID" value="NZ_LJOD01000039.1"/>
</dbReference>
<dbReference type="AlphaFoldDB" id="A0A0N0ZT55"/>
<sequence length="224" mass="26488">MKYIITFLLLSLNLMSQIKIEWVVDKNKEKADITIFNVSDDSIVFPLNKKSLQAYFVDNQLITRDSWSGQYPFFAPVLTVYDKTSQSRVSTDSSIPYSDHSEKEYRNTSSQRKYDSIIKDWKKLNKIEDSFIAQVNYYIINHLIVLKPKEKIRFSTVFNLRNITNQENGIHDSYLLEEEIAYTALLTLDIDEANYDYLTQKQKQKYKKYKLFKGRVESNKIEIK</sequence>
<evidence type="ECO:0000313" key="2">
    <source>
        <dbReference type="Proteomes" id="UP000037953"/>
    </source>
</evidence>
<gene>
    <name evidence="1" type="ORF">AOB46_22515</name>
</gene>
<accession>A0A0N0ZT55</accession>
<proteinExistence type="predicted"/>
<organism evidence="1 2">
    <name type="scientific">Chryseobacterium indologenes</name>
    <name type="common">Flavobacterium indologenes</name>
    <dbReference type="NCBI Taxonomy" id="253"/>
    <lineage>
        <taxon>Bacteria</taxon>
        <taxon>Pseudomonadati</taxon>
        <taxon>Bacteroidota</taxon>
        <taxon>Flavobacteriia</taxon>
        <taxon>Flavobacteriales</taxon>
        <taxon>Weeksellaceae</taxon>
        <taxon>Chryseobacterium group</taxon>
        <taxon>Chryseobacterium</taxon>
    </lineage>
</organism>
<protein>
    <submittedName>
        <fullName evidence="1">Uncharacterized protein</fullName>
    </submittedName>
</protein>
<dbReference type="OrthoDB" id="1257368at2"/>
<evidence type="ECO:0000313" key="1">
    <source>
        <dbReference type="EMBL" id="KPE48975.1"/>
    </source>
</evidence>
<comment type="caution">
    <text evidence="1">The sequence shown here is derived from an EMBL/GenBank/DDBJ whole genome shotgun (WGS) entry which is preliminary data.</text>
</comment>
<dbReference type="EMBL" id="LJOD01000039">
    <property type="protein sequence ID" value="KPE48975.1"/>
    <property type="molecule type" value="Genomic_DNA"/>
</dbReference>
<dbReference type="Proteomes" id="UP000037953">
    <property type="component" value="Unassembled WGS sequence"/>
</dbReference>
<reference evidence="2" key="2">
    <citation type="submission" date="2015-09" db="EMBL/GenBank/DDBJ databases">
        <title>Draft genome sequence of a multidrug-resistant Chryseobacterium indologenes isolate from Malaysia.</title>
        <authorList>
            <person name="Yu C.Y."/>
            <person name="Ang G.Y."/>
            <person name="Chan K.-G."/>
        </authorList>
    </citation>
    <scope>NUCLEOTIDE SEQUENCE [LARGE SCALE GENOMIC DNA]</scope>
    <source>
        <strain evidence="2">CI_885</strain>
    </source>
</reference>